<dbReference type="GO" id="GO:0005524">
    <property type="term" value="F:ATP binding"/>
    <property type="evidence" value="ECO:0007669"/>
    <property type="project" value="UniProtKB-KW"/>
</dbReference>
<keyword evidence="4" id="KW-0067">ATP-binding</keyword>
<dbReference type="GO" id="GO:0019563">
    <property type="term" value="P:glycerol catabolic process"/>
    <property type="evidence" value="ECO:0007669"/>
    <property type="project" value="TreeGrafter"/>
</dbReference>
<dbReference type="Gene3D" id="3.40.50.10440">
    <property type="entry name" value="Dihydroxyacetone kinase, domain 1"/>
    <property type="match status" value="1"/>
</dbReference>
<dbReference type="InterPro" id="IPR050861">
    <property type="entry name" value="Dihydroxyacetone_Kinase"/>
</dbReference>
<dbReference type="InterPro" id="IPR004006">
    <property type="entry name" value="DhaK_dom"/>
</dbReference>
<organism evidence="7 8">
    <name type="scientific">Corynebacterium endometrii</name>
    <dbReference type="NCBI Taxonomy" id="2488819"/>
    <lineage>
        <taxon>Bacteria</taxon>
        <taxon>Bacillati</taxon>
        <taxon>Actinomycetota</taxon>
        <taxon>Actinomycetes</taxon>
        <taxon>Mycobacteriales</taxon>
        <taxon>Corynebacteriaceae</taxon>
        <taxon>Corynebacterium</taxon>
    </lineage>
</organism>
<dbReference type="RefSeq" id="WP_136140234.1">
    <property type="nucleotide sequence ID" value="NZ_CP039247.1"/>
</dbReference>
<evidence type="ECO:0000259" key="6">
    <source>
        <dbReference type="PROSITE" id="PS51481"/>
    </source>
</evidence>
<evidence type="ECO:0000313" key="8">
    <source>
        <dbReference type="Proteomes" id="UP000296352"/>
    </source>
</evidence>
<keyword evidence="3 7" id="KW-0418">Kinase</keyword>
<sequence length="564" mass="58402">MSHSDTKSTAQHKSFRNDADAFLPEALSGFIASHPDATWHDAGFIGLDSAIETQDGQPAVALVSGGGSGHEPMHAGFLGQGMLAAVCPGLLFTSPNAVQVTEATKWADQGRGVVHIVKNYTGDVMNFTVARRYAEGVDTREVLVADDVATDKGDEDGPGRRGTGATIIVEKIAGAAAKRGDDLDAVADIATRTAEASRSMSVALGAGFLPTTGRETFDLDPGQMEVGVGIHGEPGVDNKDIESAADIVEDLLGTIIDKGSFTKGDRVICLVNGLGGATPLELSLLFGEANKYLAAKGITVARSMVGTYVTSVNMHGASITLTKVDDEMLALFDAPTAAPAWPHTLAGTKDTKPAEVTFEDRLPKGGEDNAWLTAFLERLQPAFDELTELDRRAGDGDFGQNMEAAFGSVQLPLRGGDSDVLRGLAQRMLVLAGGTSGAVYGVLFNELAAGLDNGSSTGEFAAALKSAVEAIAELGGAKRGDRTVLDALIPAAERAAELDASAPLGDSLAAIHEAAHAGALETRELDARKGRASYLGERSKGVADPGAIVASWLFGGSGKVSEFN</sequence>
<dbReference type="PROSITE" id="PS51481">
    <property type="entry name" value="DHAK"/>
    <property type="match status" value="1"/>
</dbReference>
<dbReference type="NCBIfam" id="NF011049">
    <property type="entry name" value="PRK14479.1"/>
    <property type="match status" value="1"/>
</dbReference>
<dbReference type="InterPro" id="IPR004007">
    <property type="entry name" value="DhaL_dom"/>
</dbReference>
<keyword evidence="1 7" id="KW-0808">Transferase</keyword>
<evidence type="ECO:0000256" key="1">
    <source>
        <dbReference type="ARBA" id="ARBA00022679"/>
    </source>
</evidence>
<accession>A0A4P7QCR8</accession>
<feature type="domain" description="DhaK" evidence="6">
    <location>
        <begin position="18"/>
        <end position="341"/>
    </location>
</feature>
<dbReference type="AlphaFoldDB" id="A0A4P7QCR8"/>
<dbReference type="Proteomes" id="UP000296352">
    <property type="component" value="Chromosome"/>
</dbReference>
<evidence type="ECO:0000259" key="5">
    <source>
        <dbReference type="PROSITE" id="PS51480"/>
    </source>
</evidence>
<dbReference type="InterPro" id="IPR036117">
    <property type="entry name" value="DhaL_dom_sf"/>
</dbReference>
<proteinExistence type="predicted"/>
<dbReference type="Pfam" id="PF02733">
    <property type="entry name" value="Dak1"/>
    <property type="match status" value="1"/>
</dbReference>
<feature type="domain" description="DhaL" evidence="5">
    <location>
        <begin position="366"/>
        <end position="559"/>
    </location>
</feature>
<dbReference type="GO" id="GO:0005829">
    <property type="term" value="C:cytosol"/>
    <property type="evidence" value="ECO:0007669"/>
    <property type="project" value="TreeGrafter"/>
</dbReference>
<dbReference type="EC" id="2.7.-.-" evidence="7"/>
<keyword evidence="8" id="KW-1185">Reference proteome</keyword>
<dbReference type="Pfam" id="PF02734">
    <property type="entry name" value="Dak2"/>
    <property type="match status" value="1"/>
</dbReference>
<dbReference type="FunFam" id="3.30.1180.20:FF:000001">
    <property type="entry name" value="Dihydroxyacetone kinase 1"/>
    <property type="match status" value="1"/>
</dbReference>
<dbReference type="SMART" id="SM01120">
    <property type="entry name" value="Dak2"/>
    <property type="match status" value="1"/>
</dbReference>
<dbReference type="Gene3D" id="1.25.40.340">
    <property type="match status" value="1"/>
</dbReference>
<dbReference type="KEGG" id="cee:CENDO_00155"/>
<evidence type="ECO:0000256" key="3">
    <source>
        <dbReference type="ARBA" id="ARBA00022777"/>
    </source>
</evidence>
<evidence type="ECO:0000313" key="7">
    <source>
        <dbReference type="EMBL" id="QCB27342.1"/>
    </source>
</evidence>
<dbReference type="SUPFAM" id="SSF101473">
    <property type="entry name" value="DhaL-like"/>
    <property type="match status" value="1"/>
</dbReference>
<dbReference type="OrthoDB" id="9806345at2"/>
<dbReference type="EMBL" id="CP039247">
    <property type="protein sequence ID" value="QCB27342.1"/>
    <property type="molecule type" value="Genomic_DNA"/>
</dbReference>
<dbReference type="PROSITE" id="PS51480">
    <property type="entry name" value="DHAL"/>
    <property type="match status" value="1"/>
</dbReference>
<evidence type="ECO:0000256" key="2">
    <source>
        <dbReference type="ARBA" id="ARBA00022741"/>
    </source>
</evidence>
<dbReference type="GO" id="GO:0004371">
    <property type="term" value="F:glycerone kinase activity"/>
    <property type="evidence" value="ECO:0007669"/>
    <property type="project" value="InterPro"/>
</dbReference>
<reference evidence="7 8" key="1">
    <citation type="submission" date="2019-04" db="EMBL/GenBank/DDBJ databases">
        <title>Corynebacterium endometrii sp. nov., isolated from the uterus of a cow with endometritis.</title>
        <authorList>
            <person name="Ballas P."/>
            <person name="Ruckert C."/>
            <person name="Wagener K."/>
            <person name="Drillich M."/>
            <person name="Kaempfer P."/>
            <person name="Busse H.-J."/>
            <person name="Ehling-Schulz M."/>
        </authorList>
    </citation>
    <scope>NUCLEOTIDE SEQUENCE [LARGE SCALE GENOMIC DNA]</scope>
    <source>
        <strain evidence="7 8">LMM-1653</strain>
    </source>
</reference>
<gene>
    <name evidence="7" type="primary">dhaK</name>
    <name evidence="7" type="ORF">CENDO_00155</name>
</gene>
<dbReference type="PANTHER" id="PTHR28629">
    <property type="entry name" value="TRIOKINASE/FMN CYCLASE"/>
    <property type="match status" value="1"/>
</dbReference>
<protein>
    <submittedName>
        <fullName evidence="7">PTS-dependent dihydroxyacetone kinase, dihydroxyacetone-binding subunit DhaK</fullName>
        <ecNumber evidence="7">2.7.-.-</ecNumber>
    </submittedName>
</protein>
<name>A0A4P7QCR8_9CORY</name>
<evidence type="ECO:0000256" key="4">
    <source>
        <dbReference type="ARBA" id="ARBA00022840"/>
    </source>
</evidence>
<dbReference type="PANTHER" id="PTHR28629:SF4">
    <property type="entry name" value="TRIOKINASE_FMN CYCLASE"/>
    <property type="match status" value="1"/>
</dbReference>
<dbReference type="SUPFAM" id="SSF82549">
    <property type="entry name" value="DAK1/DegV-like"/>
    <property type="match status" value="1"/>
</dbReference>
<dbReference type="FunFam" id="3.40.50.10440:FF:000001">
    <property type="entry name" value="Dihydroxyacetone kinase, DhaK subunit"/>
    <property type="match status" value="1"/>
</dbReference>
<keyword evidence="2" id="KW-0547">Nucleotide-binding</keyword>
<dbReference type="FunFam" id="1.25.40.340:FF:000002">
    <property type="entry name" value="Dihydroxyacetone kinase, L subunit"/>
    <property type="match status" value="1"/>
</dbReference>
<dbReference type="Gene3D" id="3.30.1180.20">
    <property type="entry name" value="Dihydroxyacetone kinase, domain 2"/>
    <property type="match status" value="1"/>
</dbReference>